<dbReference type="RefSeq" id="WP_275470914.1">
    <property type="nucleotide sequence ID" value="NZ_JAPDSH010000002.1"/>
</dbReference>
<dbReference type="EMBL" id="JAPDSH010000002">
    <property type="protein sequence ID" value="MDF0479263.1"/>
    <property type="molecule type" value="Genomic_DNA"/>
</dbReference>
<dbReference type="SUPFAM" id="SSF52777">
    <property type="entry name" value="CoA-dependent acyltransferases"/>
    <property type="match status" value="1"/>
</dbReference>
<dbReference type="Pfam" id="PF00302">
    <property type="entry name" value="CAT"/>
    <property type="match status" value="1"/>
</dbReference>
<sequence>MKRIDKENWDRLAHFNVHSQRDVPMYEITVDVDVTNLKSVAKEKGVSFYYALVYLVTESLDSIENFRYKIQGEDVVLYDRLIPSFTDMIKGETLYKGVTLEKGEDLLEFCRRAKKMSDDQTEYFPDIEFPLDQLIHFSMVPWLNFTAFKNQFYIDKDDSIPKVTMGKYVEKEGRLQLPLSIEVNHRLVDGYHLGLFYETLARKIEEL</sequence>
<name>A0ABT5WZU0_9ENTE</name>
<comment type="caution">
    <text evidence="1">The sequence shown here is derived from an EMBL/GenBank/DDBJ whole genome shotgun (WGS) entry which is preliminary data.</text>
</comment>
<gene>
    <name evidence="1" type="ORF">OL233_03085</name>
</gene>
<accession>A0ABT5WZU0</accession>
<organism evidence="1 2">
    <name type="scientific">Vagococcus proximus</name>
    <dbReference type="NCBI Taxonomy" id="2991417"/>
    <lineage>
        <taxon>Bacteria</taxon>
        <taxon>Bacillati</taxon>
        <taxon>Bacillota</taxon>
        <taxon>Bacilli</taxon>
        <taxon>Lactobacillales</taxon>
        <taxon>Enterococcaceae</taxon>
        <taxon>Vagococcus</taxon>
    </lineage>
</organism>
<dbReference type="PANTHER" id="PTHR38474">
    <property type="entry name" value="SLR0299 PROTEIN"/>
    <property type="match status" value="1"/>
</dbReference>
<evidence type="ECO:0000313" key="2">
    <source>
        <dbReference type="Proteomes" id="UP001147148"/>
    </source>
</evidence>
<dbReference type="InterPro" id="IPR001707">
    <property type="entry name" value="Cmp_AcTrfase"/>
</dbReference>
<dbReference type="SMART" id="SM01059">
    <property type="entry name" value="CAT"/>
    <property type="match status" value="1"/>
</dbReference>
<dbReference type="PIRSF" id="PIRSF000440">
    <property type="entry name" value="CAT"/>
    <property type="match status" value="1"/>
</dbReference>
<dbReference type="Gene3D" id="3.30.559.10">
    <property type="entry name" value="Chloramphenicol acetyltransferase-like domain"/>
    <property type="match status" value="1"/>
</dbReference>
<proteinExistence type="predicted"/>
<evidence type="ECO:0000313" key="1">
    <source>
        <dbReference type="EMBL" id="MDF0479263.1"/>
    </source>
</evidence>
<keyword evidence="2" id="KW-1185">Reference proteome</keyword>
<dbReference type="Proteomes" id="UP001147148">
    <property type="component" value="Unassembled WGS sequence"/>
</dbReference>
<dbReference type="InterPro" id="IPR023213">
    <property type="entry name" value="CAT-like_dom_sf"/>
</dbReference>
<dbReference type="PANTHER" id="PTHR38474:SF1">
    <property type="entry name" value="SLR0299 PROTEIN"/>
    <property type="match status" value="1"/>
</dbReference>
<protein>
    <submittedName>
        <fullName evidence="1">CatA-like O-acetyltransferase</fullName>
    </submittedName>
</protein>
<reference evidence="1" key="1">
    <citation type="submission" date="2022-10" db="EMBL/GenBank/DDBJ databases">
        <title>Vagococcus sp. isolated from poultry meat.</title>
        <authorList>
            <person name="Johansson P."/>
            <person name="Bjorkroth J."/>
        </authorList>
    </citation>
    <scope>NUCLEOTIDE SEQUENCE</scope>
    <source>
        <strain evidence="1">PNs007</strain>
    </source>
</reference>